<dbReference type="InterPro" id="IPR001997">
    <property type="entry name" value="Calponin/LIMCH1"/>
</dbReference>
<dbReference type="InParanoid" id="B3RX68"/>
<dbReference type="OrthoDB" id="21595at2759"/>
<dbReference type="PROSITE" id="PS50021">
    <property type="entry name" value="CH"/>
    <property type="match status" value="1"/>
</dbReference>
<comment type="function">
    <text evidence="5">Thin filament-associated protein that is implicated in the regulation and modulation of smooth muscle contraction. It is capable of binding to actin, calmodulin and tropomyosin. The interaction of calponin with actin inhibits the actomyosin Mg-ATPase activity.</text>
</comment>
<dbReference type="FunCoup" id="B3RX68">
    <property type="interactions" value="1018"/>
</dbReference>
<dbReference type="KEGG" id="tad:TRIADDRAFT_25453"/>
<dbReference type="RefSeq" id="XP_002113144.1">
    <property type="nucleotide sequence ID" value="XM_002113108.1"/>
</dbReference>
<dbReference type="PROSITE" id="PS51122">
    <property type="entry name" value="CALPONIN_2"/>
    <property type="match status" value="1"/>
</dbReference>
<gene>
    <name evidence="7" type="ORF">TRIADDRAFT_25453</name>
</gene>
<dbReference type="GO" id="GO:0015629">
    <property type="term" value="C:actin cytoskeleton"/>
    <property type="evidence" value="ECO:0000318"/>
    <property type="project" value="GO_Central"/>
</dbReference>
<dbReference type="Pfam" id="PF00307">
    <property type="entry name" value="CH"/>
    <property type="match status" value="1"/>
</dbReference>
<comment type="similarity">
    <text evidence="1">Belongs to the calponin family.</text>
</comment>
<evidence type="ECO:0000256" key="2">
    <source>
        <dbReference type="ARBA" id="ARBA00022737"/>
    </source>
</evidence>
<dbReference type="SUPFAM" id="SSF47576">
    <property type="entry name" value="Calponin-homology domain, CH-domain"/>
    <property type="match status" value="1"/>
</dbReference>
<dbReference type="GO" id="GO:0031032">
    <property type="term" value="P:actomyosin structure organization"/>
    <property type="evidence" value="ECO:0007669"/>
    <property type="project" value="InterPro"/>
</dbReference>
<protein>
    <recommendedName>
        <fullName evidence="6">Calponin-homology (CH) domain-containing protein</fullName>
    </recommendedName>
</protein>
<dbReference type="PANTHER" id="PTHR47385:SF14">
    <property type="entry name" value="TRANSGELIN"/>
    <property type="match status" value="1"/>
</dbReference>
<dbReference type="eggNOG" id="KOG2046">
    <property type="taxonomic scope" value="Eukaryota"/>
</dbReference>
<evidence type="ECO:0000313" key="7">
    <source>
        <dbReference type="EMBL" id="EDV25254.1"/>
    </source>
</evidence>
<keyword evidence="3" id="KW-0112">Calmodulin-binding</keyword>
<dbReference type="HOGENOM" id="CLU_055232_2_0_1"/>
<evidence type="ECO:0000313" key="8">
    <source>
        <dbReference type="Proteomes" id="UP000009022"/>
    </source>
</evidence>
<dbReference type="AlphaFoldDB" id="B3RX68"/>
<keyword evidence="8" id="KW-1185">Reference proteome</keyword>
<dbReference type="OMA" id="CAPWISE"/>
<name>B3RX68_TRIAD</name>
<keyword evidence="2" id="KW-0677">Repeat</keyword>
<dbReference type="InterPro" id="IPR050606">
    <property type="entry name" value="Calponin-like"/>
</dbReference>
<dbReference type="InterPro" id="IPR036872">
    <property type="entry name" value="CH_dom_sf"/>
</dbReference>
<dbReference type="Pfam" id="PF00402">
    <property type="entry name" value="Calponin"/>
    <property type="match status" value="1"/>
</dbReference>
<organism evidence="7 8">
    <name type="scientific">Trichoplax adhaerens</name>
    <name type="common">Trichoplax reptans</name>
    <dbReference type="NCBI Taxonomy" id="10228"/>
    <lineage>
        <taxon>Eukaryota</taxon>
        <taxon>Metazoa</taxon>
        <taxon>Placozoa</taxon>
        <taxon>Uniplacotomia</taxon>
        <taxon>Trichoplacea</taxon>
        <taxon>Trichoplacidae</taxon>
        <taxon>Trichoplax</taxon>
    </lineage>
</organism>
<dbReference type="EMBL" id="DS985245">
    <property type="protein sequence ID" value="EDV25254.1"/>
    <property type="molecule type" value="Genomic_DNA"/>
</dbReference>
<dbReference type="Proteomes" id="UP000009022">
    <property type="component" value="Unassembled WGS sequence"/>
</dbReference>
<evidence type="ECO:0000256" key="1">
    <source>
        <dbReference type="ARBA" id="ARBA00009631"/>
    </source>
</evidence>
<proteinExistence type="inferred from homology"/>
<dbReference type="PRINTS" id="PR00889">
    <property type="entry name" value="CALPONIN"/>
</dbReference>
<evidence type="ECO:0000256" key="4">
    <source>
        <dbReference type="ARBA" id="ARBA00023203"/>
    </source>
</evidence>
<dbReference type="Gene3D" id="1.10.418.10">
    <property type="entry name" value="Calponin-like domain"/>
    <property type="match status" value="1"/>
</dbReference>
<dbReference type="GeneID" id="6754357"/>
<dbReference type="GO" id="GO:0005516">
    <property type="term" value="F:calmodulin binding"/>
    <property type="evidence" value="ECO:0007669"/>
    <property type="project" value="UniProtKB-KW"/>
</dbReference>
<dbReference type="PANTHER" id="PTHR47385">
    <property type="entry name" value="CALPONIN"/>
    <property type="match status" value="1"/>
</dbReference>
<dbReference type="InterPro" id="IPR000557">
    <property type="entry name" value="Calponin_repeat"/>
</dbReference>
<evidence type="ECO:0000256" key="5">
    <source>
        <dbReference type="ARBA" id="ARBA00025109"/>
    </source>
</evidence>
<keyword evidence="4" id="KW-0009">Actin-binding</keyword>
<dbReference type="GO" id="GO:0007015">
    <property type="term" value="P:actin filament organization"/>
    <property type="evidence" value="ECO:0000318"/>
    <property type="project" value="GO_Central"/>
</dbReference>
<feature type="domain" description="Calponin-homology (CH)" evidence="6">
    <location>
        <begin position="24"/>
        <end position="128"/>
    </location>
</feature>
<evidence type="ECO:0000259" key="6">
    <source>
        <dbReference type="PROSITE" id="PS50021"/>
    </source>
</evidence>
<dbReference type="PRINTS" id="PR00888">
    <property type="entry name" value="SM22CALPONIN"/>
</dbReference>
<sequence length="183" mass="19918">MSYRATKHGFAAEAQKKVTAKHNPEQEKEVLDWIETVIGESLSGSSAKEKLKDGIALCKLINKLQPGSVAKINESKMAFKQMENISKFLAAIGKYGVSVTDTFQTVDLYEGQNMVQVICTIEALGRQKNNFTGPTIGVKIATENKREFTEEQLAAGQTVTSLQMGSNKGATASGINFGNTRHM</sequence>
<dbReference type="InterPro" id="IPR001715">
    <property type="entry name" value="CH_dom"/>
</dbReference>
<dbReference type="CTD" id="6754357"/>
<dbReference type="STRING" id="10228.B3RX68"/>
<reference evidence="7 8" key="1">
    <citation type="journal article" date="2008" name="Nature">
        <title>The Trichoplax genome and the nature of placozoans.</title>
        <authorList>
            <person name="Srivastava M."/>
            <person name="Begovic E."/>
            <person name="Chapman J."/>
            <person name="Putnam N.H."/>
            <person name="Hellsten U."/>
            <person name="Kawashima T."/>
            <person name="Kuo A."/>
            <person name="Mitros T."/>
            <person name="Salamov A."/>
            <person name="Carpenter M.L."/>
            <person name="Signorovitch A.Y."/>
            <person name="Moreno M.A."/>
            <person name="Kamm K."/>
            <person name="Grimwood J."/>
            <person name="Schmutz J."/>
            <person name="Shapiro H."/>
            <person name="Grigoriev I.V."/>
            <person name="Buss L.W."/>
            <person name="Schierwater B."/>
            <person name="Dellaporta S.L."/>
            <person name="Rokhsar D.S."/>
        </authorList>
    </citation>
    <scope>NUCLEOTIDE SEQUENCE [LARGE SCALE GENOMIC DNA]</scope>
    <source>
        <strain evidence="7 8">Grell-BS-1999</strain>
    </source>
</reference>
<dbReference type="CDD" id="cd21207">
    <property type="entry name" value="CH_dMP20-like"/>
    <property type="match status" value="1"/>
</dbReference>
<evidence type="ECO:0000256" key="3">
    <source>
        <dbReference type="ARBA" id="ARBA00022860"/>
    </source>
</evidence>
<accession>B3RX68</accession>
<dbReference type="SMART" id="SM00033">
    <property type="entry name" value="CH"/>
    <property type="match status" value="1"/>
</dbReference>
<dbReference type="GO" id="GO:0051015">
    <property type="term" value="F:actin filament binding"/>
    <property type="evidence" value="ECO:0000318"/>
    <property type="project" value="GO_Central"/>
</dbReference>
<dbReference type="InterPro" id="IPR003096">
    <property type="entry name" value="SM22_calponin"/>
</dbReference>
<dbReference type="PhylomeDB" id="B3RX68"/>